<dbReference type="RefSeq" id="WP_143713447.1">
    <property type="nucleotide sequence ID" value="NZ_CZVU01000096.1"/>
</dbReference>
<feature type="non-terminal residue" evidence="2">
    <location>
        <position position="126"/>
    </location>
</feature>
<dbReference type="SUPFAM" id="SSF69318">
    <property type="entry name" value="Integrin alpha N-terminal domain"/>
    <property type="match status" value="1"/>
</dbReference>
<dbReference type="EMBL" id="CZVU01000096">
    <property type="protein sequence ID" value="CUT04630.1"/>
    <property type="molecule type" value="Genomic_DNA"/>
</dbReference>
<dbReference type="InterPro" id="IPR013517">
    <property type="entry name" value="FG-GAP"/>
</dbReference>
<evidence type="ECO:0000256" key="1">
    <source>
        <dbReference type="ARBA" id="ARBA00022729"/>
    </source>
</evidence>
<dbReference type="Proteomes" id="UP000243065">
    <property type="component" value="Unassembled WGS sequence"/>
</dbReference>
<dbReference type="Pfam" id="PF13517">
    <property type="entry name" value="FG-GAP_3"/>
    <property type="match status" value="1"/>
</dbReference>
<accession>A0A656D9J8</accession>
<dbReference type="OrthoDB" id="9816120at2"/>
<protein>
    <submittedName>
        <fullName evidence="2">FG-GAP repeat-containing protein</fullName>
    </submittedName>
</protein>
<proteinExistence type="predicted"/>
<gene>
    <name evidence="2" type="ORF">JGI24_01531</name>
</gene>
<reference evidence="2 3" key="1">
    <citation type="submission" date="2015-11" db="EMBL/GenBank/DDBJ databases">
        <authorList>
            <person name="Varghese N."/>
        </authorList>
    </citation>
    <scope>NUCLEOTIDE SEQUENCE [LARGE SCALE GENOMIC DNA]</scope>
    <source>
        <strain evidence="2 3">JGI-24</strain>
    </source>
</reference>
<evidence type="ECO:0000313" key="2">
    <source>
        <dbReference type="EMBL" id="CUT04630.1"/>
    </source>
</evidence>
<sequence>MNRKIKIADDPVVSLIASDSMWFAVSKRRIKTEFKEWNFNVDLVSSGGIDLKGNGEIEIIVALSETGEVIILNTQTGAVKQVQIQPSLEIYTSPAIADLNLDGFPDIIITAGNKIWAFNYFGSVLF</sequence>
<dbReference type="InterPro" id="IPR028994">
    <property type="entry name" value="Integrin_alpha_N"/>
</dbReference>
<keyword evidence="3" id="KW-1185">Reference proteome</keyword>
<keyword evidence="1" id="KW-0732">Signal</keyword>
<name>A0A656D9J8_KRYT1</name>
<dbReference type="AlphaFoldDB" id="A0A656D9J8"/>
<organism evidence="2 3">
    <name type="scientific">Kryptobacter tengchongensis</name>
    <dbReference type="NCBI Taxonomy" id="1643429"/>
    <lineage>
        <taxon>Bacteria</taxon>
        <taxon>Pseudomonadati</taxon>
        <taxon>Candidatus Kryptoniota</taxon>
        <taxon>Candidatus Kryptobacter</taxon>
    </lineage>
</organism>
<evidence type="ECO:0000313" key="3">
    <source>
        <dbReference type="Proteomes" id="UP000243065"/>
    </source>
</evidence>